<sequence>MIPSLLTAPLKFAPRNLVFALVLWIGLICVAEANAADVQGQLLLRGLSDQREFDYFKLALQWQGTYCRKTSKCCAQNGCCRGSNGPTGFTIHGLWADYNDGTWPSCCSGKKFDATEISTLREALYKYWPTLSCSKSKNCHGGKGLFWEHEEILAKEGYVASNSEKYPIGGIISAIQNYFQATPEVECSSGALEELYLCFDKTFKPRDCVIGTTANSGTLTSSKCPTYVSLPDLASSNLERSRAHPTLKSSI</sequence>
<dbReference type="InterPro" id="IPR036430">
    <property type="entry name" value="RNase_T2-like_sf"/>
</dbReference>
<feature type="chain" id="PRO_5036443646" evidence="4">
    <location>
        <begin position="36"/>
        <end position="251"/>
    </location>
</feature>
<dbReference type="AlphaFoldDB" id="A0A8X8WUR1"/>
<name>A0A8X8WUR1_SALSN</name>
<reference evidence="5" key="1">
    <citation type="submission" date="2018-01" db="EMBL/GenBank/DDBJ databases">
        <authorList>
            <person name="Mao J.F."/>
        </authorList>
    </citation>
    <scope>NUCLEOTIDE SEQUENCE</scope>
    <source>
        <strain evidence="5">Huo1</strain>
        <tissue evidence="5">Leaf</tissue>
    </source>
</reference>
<dbReference type="PANTHER" id="PTHR11240">
    <property type="entry name" value="RIBONUCLEASE T2"/>
    <property type="match status" value="1"/>
</dbReference>
<evidence type="ECO:0000256" key="3">
    <source>
        <dbReference type="RuleBase" id="RU004328"/>
    </source>
</evidence>
<dbReference type="InterPro" id="IPR001568">
    <property type="entry name" value="RNase_T2-like"/>
</dbReference>
<dbReference type="EMBL" id="PNBA02000014">
    <property type="protein sequence ID" value="KAG6401331.1"/>
    <property type="molecule type" value="Genomic_DNA"/>
</dbReference>
<comment type="caution">
    <text evidence="5">The sequence shown here is derived from an EMBL/GenBank/DDBJ whole genome shotgun (WGS) entry which is preliminary data.</text>
</comment>
<keyword evidence="2" id="KW-0255">Endonuclease</keyword>
<reference evidence="5" key="2">
    <citation type="submission" date="2020-08" db="EMBL/GenBank/DDBJ databases">
        <title>Plant Genome Project.</title>
        <authorList>
            <person name="Zhang R.-G."/>
        </authorList>
    </citation>
    <scope>NUCLEOTIDE SEQUENCE</scope>
    <source>
        <strain evidence="5">Huo1</strain>
        <tissue evidence="5">Leaf</tissue>
    </source>
</reference>
<evidence type="ECO:0000313" key="5">
    <source>
        <dbReference type="EMBL" id="KAG6401331.1"/>
    </source>
</evidence>
<keyword evidence="2" id="KW-0378">Hydrolase</keyword>
<comment type="similarity">
    <text evidence="1 3">Belongs to the RNase T2 family.</text>
</comment>
<keyword evidence="6" id="KW-1185">Reference proteome</keyword>
<keyword evidence="4" id="KW-0732">Signal</keyword>
<dbReference type="GO" id="GO:0033897">
    <property type="term" value="F:ribonuclease T2 activity"/>
    <property type="evidence" value="ECO:0007669"/>
    <property type="project" value="InterPro"/>
</dbReference>
<dbReference type="SUPFAM" id="SSF55895">
    <property type="entry name" value="Ribonuclease Rh-like"/>
    <property type="match status" value="1"/>
</dbReference>
<gene>
    <name evidence="5" type="ORF">SASPL_138184</name>
</gene>
<dbReference type="Gene3D" id="3.90.730.10">
    <property type="entry name" value="Ribonuclease T2-like"/>
    <property type="match status" value="2"/>
</dbReference>
<dbReference type="PANTHER" id="PTHR11240:SF22">
    <property type="entry name" value="RIBONUCLEASE T2"/>
    <property type="match status" value="1"/>
</dbReference>
<dbReference type="GO" id="GO:0003723">
    <property type="term" value="F:RNA binding"/>
    <property type="evidence" value="ECO:0007669"/>
    <property type="project" value="InterPro"/>
</dbReference>
<accession>A0A8X8WUR1</accession>
<evidence type="ECO:0000313" key="6">
    <source>
        <dbReference type="Proteomes" id="UP000298416"/>
    </source>
</evidence>
<dbReference type="GO" id="GO:0005576">
    <property type="term" value="C:extracellular region"/>
    <property type="evidence" value="ECO:0007669"/>
    <property type="project" value="TreeGrafter"/>
</dbReference>
<evidence type="ECO:0000256" key="1">
    <source>
        <dbReference type="ARBA" id="ARBA00007469"/>
    </source>
</evidence>
<proteinExistence type="inferred from homology"/>
<keyword evidence="2" id="KW-0540">Nuclease</keyword>
<evidence type="ECO:0000256" key="4">
    <source>
        <dbReference type="SAM" id="SignalP"/>
    </source>
</evidence>
<evidence type="ECO:0000256" key="2">
    <source>
        <dbReference type="ARBA" id="ARBA00022759"/>
    </source>
</evidence>
<feature type="signal peptide" evidence="4">
    <location>
        <begin position="1"/>
        <end position="35"/>
    </location>
</feature>
<dbReference type="GO" id="GO:0006401">
    <property type="term" value="P:RNA catabolic process"/>
    <property type="evidence" value="ECO:0007669"/>
    <property type="project" value="TreeGrafter"/>
</dbReference>
<dbReference type="Pfam" id="PF00445">
    <property type="entry name" value="Ribonuclease_T2"/>
    <property type="match status" value="2"/>
</dbReference>
<organism evidence="5">
    <name type="scientific">Salvia splendens</name>
    <name type="common">Scarlet sage</name>
    <dbReference type="NCBI Taxonomy" id="180675"/>
    <lineage>
        <taxon>Eukaryota</taxon>
        <taxon>Viridiplantae</taxon>
        <taxon>Streptophyta</taxon>
        <taxon>Embryophyta</taxon>
        <taxon>Tracheophyta</taxon>
        <taxon>Spermatophyta</taxon>
        <taxon>Magnoliopsida</taxon>
        <taxon>eudicotyledons</taxon>
        <taxon>Gunneridae</taxon>
        <taxon>Pentapetalae</taxon>
        <taxon>asterids</taxon>
        <taxon>lamiids</taxon>
        <taxon>Lamiales</taxon>
        <taxon>Lamiaceae</taxon>
        <taxon>Nepetoideae</taxon>
        <taxon>Mentheae</taxon>
        <taxon>Salviinae</taxon>
        <taxon>Salvia</taxon>
        <taxon>Salvia subgen. Calosphace</taxon>
        <taxon>core Calosphace</taxon>
    </lineage>
</organism>
<dbReference type="Proteomes" id="UP000298416">
    <property type="component" value="Unassembled WGS sequence"/>
</dbReference>
<protein>
    <submittedName>
        <fullName evidence="5">Uncharacterized protein</fullName>
    </submittedName>
</protein>